<gene>
    <name evidence="4" type="ORF">NLS_LOCUS5724</name>
</gene>
<keyword evidence="5" id="KW-1185">Reference proteome</keyword>
<dbReference type="STRING" id="42156.A0A3P6T392"/>
<evidence type="ECO:0000259" key="3">
    <source>
        <dbReference type="Pfam" id="PF00175"/>
    </source>
</evidence>
<evidence type="ECO:0000313" key="4">
    <source>
        <dbReference type="EMBL" id="VDK82376.1"/>
    </source>
</evidence>
<dbReference type="OMA" id="RNENEDY"/>
<dbReference type="InterPro" id="IPR039261">
    <property type="entry name" value="FNR_nucleotide-bd"/>
</dbReference>
<dbReference type="SUPFAM" id="SSF52343">
    <property type="entry name" value="Ferredoxin reductase-like, C-terminal NADP-linked domain"/>
    <property type="match status" value="1"/>
</dbReference>
<evidence type="ECO:0000256" key="2">
    <source>
        <dbReference type="ARBA" id="ARBA00023797"/>
    </source>
</evidence>
<dbReference type="PANTHER" id="PTHR19384:SF17">
    <property type="entry name" value="NADPH--CYTOCHROME P450 REDUCTASE"/>
    <property type="match status" value="1"/>
</dbReference>
<sequence>MTLYYGCRHPEHDYIYEEELKKFVQDGVLSELHIAFSRVTSSKIYVQDQIWKNRETIWRAIEDGANVCVCGDARNMARDVQNTFIRIFMEIGGKTETEAQKFQKDLERKRCYQTDVWS</sequence>
<dbReference type="GO" id="GO:0009725">
    <property type="term" value="P:response to hormone"/>
    <property type="evidence" value="ECO:0007669"/>
    <property type="project" value="TreeGrafter"/>
</dbReference>
<proteinExistence type="predicted"/>
<reference evidence="4 5" key="1">
    <citation type="submission" date="2018-08" db="EMBL/GenBank/DDBJ databases">
        <authorList>
            <person name="Laetsch R D."/>
            <person name="Stevens L."/>
            <person name="Kumar S."/>
            <person name="Blaxter L. M."/>
        </authorList>
    </citation>
    <scope>NUCLEOTIDE SEQUENCE [LARGE SCALE GENOMIC DNA]</scope>
</reference>
<protein>
    <recommendedName>
        <fullName evidence="2">NADPH--hemoprotein reductase</fullName>
        <ecNumber evidence="2">1.6.2.4</ecNumber>
    </recommendedName>
</protein>
<dbReference type="AlphaFoldDB" id="A0A3P6T392"/>
<dbReference type="EMBL" id="UYRX01000448">
    <property type="protein sequence ID" value="VDK82376.1"/>
    <property type="molecule type" value="Genomic_DNA"/>
</dbReference>
<dbReference type="EC" id="1.6.2.4" evidence="2"/>
<dbReference type="OrthoDB" id="1856718at2759"/>
<dbReference type="Proteomes" id="UP000277928">
    <property type="component" value="Unassembled WGS sequence"/>
</dbReference>
<evidence type="ECO:0000313" key="5">
    <source>
        <dbReference type="Proteomes" id="UP000277928"/>
    </source>
</evidence>
<accession>A0A3P6T392</accession>
<dbReference type="Gene3D" id="3.40.50.80">
    <property type="entry name" value="Nucleotide-binding domain of ferredoxin-NADP reductase (FNR) module"/>
    <property type="match status" value="1"/>
</dbReference>
<dbReference type="GO" id="GO:0003958">
    <property type="term" value="F:NADPH-hemoprotein reductase activity"/>
    <property type="evidence" value="ECO:0007669"/>
    <property type="project" value="UniProtKB-EC"/>
</dbReference>
<keyword evidence="1" id="KW-0285">Flavoprotein</keyword>
<name>A0A3P6T392_LITSI</name>
<dbReference type="PANTHER" id="PTHR19384">
    <property type="entry name" value="NITRIC OXIDE SYNTHASE-RELATED"/>
    <property type="match status" value="1"/>
</dbReference>
<dbReference type="GO" id="GO:0005829">
    <property type="term" value="C:cytosol"/>
    <property type="evidence" value="ECO:0007669"/>
    <property type="project" value="TreeGrafter"/>
</dbReference>
<feature type="domain" description="Oxidoreductase FAD/NAD(P)-binding" evidence="3">
    <location>
        <begin position="1"/>
        <end position="81"/>
    </location>
</feature>
<evidence type="ECO:0000256" key="1">
    <source>
        <dbReference type="ARBA" id="ARBA00022630"/>
    </source>
</evidence>
<dbReference type="Pfam" id="PF00175">
    <property type="entry name" value="NAD_binding_1"/>
    <property type="match status" value="1"/>
</dbReference>
<organism evidence="4 5">
    <name type="scientific">Litomosoides sigmodontis</name>
    <name type="common">Filarial nematode worm</name>
    <dbReference type="NCBI Taxonomy" id="42156"/>
    <lineage>
        <taxon>Eukaryota</taxon>
        <taxon>Metazoa</taxon>
        <taxon>Ecdysozoa</taxon>
        <taxon>Nematoda</taxon>
        <taxon>Chromadorea</taxon>
        <taxon>Rhabditida</taxon>
        <taxon>Spirurina</taxon>
        <taxon>Spiruromorpha</taxon>
        <taxon>Filarioidea</taxon>
        <taxon>Onchocercidae</taxon>
        <taxon>Litomosoides</taxon>
    </lineage>
</organism>
<dbReference type="InterPro" id="IPR001433">
    <property type="entry name" value="OxRdtase_FAD/NAD-bd"/>
</dbReference>
<dbReference type="GO" id="GO:0010181">
    <property type="term" value="F:FMN binding"/>
    <property type="evidence" value="ECO:0007669"/>
    <property type="project" value="TreeGrafter"/>
</dbReference>
<dbReference type="GO" id="GO:0050660">
    <property type="term" value="F:flavin adenine dinucleotide binding"/>
    <property type="evidence" value="ECO:0007669"/>
    <property type="project" value="TreeGrafter"/>
</dbReference>